<dbReference type="PATRIC" id="fig|45071.6.peg.3472"/>
<dbReference type="AlphaFoldDB" id="A0A1E5JPH6"/>
<keyword evidence="4" id="KW-1185">Reference proteome</keyword>
<sequence length="351" mass="40213">MTQVMKENNRVNASLTALSVMSSYIQSINKPLIPSEFYIELCLAQHIISSVVDFESYGCSYGDENSLKKLLHYLQHNFFNKTVTPGYHSMILARKLMLKHKVEKGILSNGVRQVIFLGGGYDVRAFISSIKFPNVQFYELDRGQTRQIKLKALLNIPKEIGIRQAPVDIRINHTHIFNENFFCVDCDFLEDNLEEVLCANGFKKGSKTLVIAEGLTMYLNEKGVMQLLAGLANLLEEHDEFILSFIPKIINSFSEDMPIVSRELHCFSLPPDEVSRFVAAYGFEVIYKNLFKDLLMLMGDINNAKKHENNLILKQEHYYTLRKCTHLFKASSKTIHEIPDYQFSIPFNCCA</sequence>
<evidence type="ECO:0008006" key="5">
    <source>
        <dbReference type="Google" id="ProtNLM"/>
    </source>
</evidence>
<protein>
    <recommendedName>
        <fullName evidence="5">S-adenosyl-L-methionine-dependent methyltransferase</fullName>
    </recommendedName>
</protein>
<dbReference type="OrthoDB" id="9806164at2"/>
<dbReference type="SUPFAM" id="SSF53335">
    <property type="entry name" value="S-adenosyl-L-methionine-dependent methyltransferases"/>
    <property type="match status" value="1"/>
</dbReference>
<keyword evidence="1" id="KW-0489">Methyltransferase</keyword>
<comment type="caution">
    <text evidence="3">The sequence shown here is derived from an EMBL/GenBank/DDBJ whole genome shotgun (WGS) entry which is preliminary data.</text>
</comment>
<name>A0A1E5JPH6_9GAMM</name>
<evidence type="ECO:0000313" key="4">
    <source>
        <dbReference type="Proteomes" id="UP000095229"/>
    </source>
</evidence>
<dbReference type="Pfam" id="PF04072">
    <property type="entry name" value="LCM"/>
    <property type="match status" value="1"/>
</dbReference>
<evidence type="ECO:0000256" key="2">
    <source>
        <dbReference type="ARBA" id="ARBA00022679"/>
    </source>
</evidence>
<dbReference type="PANTHER" id="PTHR43619:SF2">
    <property type="entry name" value="S-ADENOSYL-L-METHIONINE-DEPENDENT METHYLTRANSFERASES SUPERFAMILY PROTEIN"/>
    <property type="match status" value="1"/>
</dbReference>
<dbReference type="Gene3D" id="3.40.50.150">
    <property type="entry name" value="Vaccinia Virus protein VP39"/>
    <property type="match status" value="1"/>
</dbReference>
<dbReference type="Proteomes" id="UP000095229">
    <property type="component" value="Unassembled WGS sequence"/>
</dbReference>
<accession>A0A1E5JPH6</accession>
<dbReference type="PANTHER" id="PTHR43619">
    <property type="entry name" value="S-ADENOSYL-L-METHIONINE-DEPENDENT METHYLTRANSFERASE YKTD-RELATED"/>
    <property type="match status" value="1"/>
</dbReference>
<dbReference type="EMBL" id="LSOG01000069">
    <property type="protein sequence ID" value="OEH46263.1"/>
    <property type="molecule type" value="Genomic_DNA"/>
</dbReference>
<dbReference type="STRING" id="45071.Lpar_3217"/>
<evidence type="ECO:0000256" key="1">
    <source>
        <dbReference type="ARBA" id="ARBA00022603"/>
    </source>
</evidence>
<reference evidence="3 4" key="1">
    <citation type="submission" date="2016-02" db="EMBL/GenBank/DDBJ databases">
        <title>Secondary metabolites in Legionella.</title>
        <authorList>
            <person name="Tobias N.J."/>
            <person name="Bode H.B."/>
        </authorList>
    </citation>
    <scope>NUCLEOTIDE SEQUENCE [LARGE SCALE GENOMIC DNA]</scope>
    <source>
        <strain evidence="3 4">DSM 19216</strain>
    </source>
</reference>
<dbReference type="InterPro" id="IPR029063">
    <property type="entry name" value="SAM-dependent_MTases_sf"/>
</dbReference>
<evidence type="ECO:0000313" key="3">
    <source>
        <dbReference type="EMBL" id="OEH46263.1"/>
    </source>
</evidence>
<organism evidence="3 4">
    <name type="scientific">Legionella parisiensis</name>
    <dbReference type="NCBI Taxonomy" id="45071"/>
    <lineage>
        <taxon>Bacteria</taxon>
        <taxon>Pseudomonadati</taxon>
        <taxon>Pseudomonadota</taxon>
        <taxon>Gammaproteobacteria</taxon>
        <taxon>Legionellales</taxon>
        <taxon>Legionellaceae</taxon>
        <taxon>Legionella</taxon>
    </lineage>
</organism>
<dbReference type="RefSeq" id="WP_011946124.1">
    <property type="nucleotide sequence ID" value="NZ_CAAAIE010000001.1"/>
</dbReference>
<gene>
    <name evidence="3" type="ORF">lpari_02601</name>
</gene>
<dbReference type="InterPro" id="IPR007213">
    <property type="entry name" value="Ppm1/Ppm2/Tcmp"/>
</dbReference>
<dbReference type="GO" id="GO:0032259">
    <property type="term" value="P:methylation"/>
    <property type="evidence" value="ECO:0007669"/>
    <property type="project" value="UniProtKB-KW"/>
</dbReference>
<keyword evidence="2" id="KW-0808">Transferase</keyword>
<proteinExistence type="predicted"/>
<dbReference type="GO" id="GO:0008168">
    <property type="term" value="F:methyltransferase activity"/>
    <property type="evidence" value="ECO:0007669"/>
    <property type="project" value="UniProtKB-KW"/>
</dbReference>